<proteinExistence type="predicted"/>
<accession>A0ABC9XZ52</accession>
<comment type="caution">
    <text evidence="4">The sequence shown here is derived from an EMBL/GenBank/DDBJ whole genome shotgun (WGS) entry which is preliminary data.</text>
</comment>
<organism evidence="4 5">
    <name type="scientific">Grus japonensis</name>
    <name type="common">Japanese crane</name>
    <name type="synonym">Red-crowned crane</name>
    <dbReference type="NCBI Taxonomy" id="30415"/>
    <lineage>
        <taxon>Eukaryota</taxon>
        <taxon>Metazoa</taxon>
        <taxon>Chordata</taxon>
        <taxon>Craniata</taxon>
        <taxon>Vertebrata</taxon>
        <taxon>Euteleostomi</taxon>
        <taxon>Archelosauria</taxon>
        <taxon>Archosauria</taxon>
        <taxon>Dinosauria</taxon>
        <taxon>Saurischia</taxon>
        <taxon>Theropoda</taxon>
        <taxon>Coelurosauria</taxon>
        <taxon>Aves</taxon>
        <taxon>Neognathae</taxon>
        <taxon>Neoaves</taxon>
        <taxon>Gruiformes</taxon>
        <taxon>Gruidae</taxon>
        <taxon>Grus</taxon>
    </lineage>
</organism>
<dbReference type="Proteomes" id="UP001623348">
    <property type="component" value="Unassembled WGS sequence"/>
</dbReference>
<evidence type="ECO:0000313" key="5">
    <source>
        <dbReference type="Proteomes" id="UP001623348"/>
    </source>
</evidence>
<dbReference type="InterPro" id="IPR001478">
    <property type="entry name" value="PDZ"/>
</dbReference>
<dbReference type="FunFam" id="2.30.42.10:FF:000028">
    <property type="entry name" value="PDZ domain containing ring finger 4"/>
    <property type="match status" value="1"/>
</dbReference>
<keyword evidence="1" id="KW-0175">Coiled coil</keyword>
<feature type="compositionally biased region" description="Acidic residues" evidence="2">
    <location>
        <begin position="240"/>
        <end position="251"/>
    </location>
</feature>
<dbReference type="SMART" id="SM00228">
    <property type="entry name" value="PDZ"/>
    <property type="match status" value="1"/>
</dbReference>
<dbReference type="EMBL" id="BAAFJT010000038">
    <property type="protein sequence ID" value="GAB0202290.1"/>
    <property type="molecule type" value="Genomic_DNA"/>
</dbReference>
<keyword evidence="5" id="KW-1185">Reference proteome</keyword>
<feature type="region of interest" description="Disordered" evidence="2">
    <location>
        <begin position="378"/>
        <end position="421"/>
    </location>
</feature>
<name>A0ABC9XZ52_GRUJA</name>
<dbReference type="Gene3D" id="2.30.42.10">
    <property type="match status" value="1"/>
</dbReference>
<gene>
    <name evidence="4" type="ORF">GRJ2_002694600</name>
</gene>
<dbReference type="InterPro" id="IPR036034">
    <property type="entry name" value="PDZ_sf"/>
</dbReference>
<reference evidence="4 5" key="1">
    <citation type="submission" date="2024-06" db="EMBL/GenBank/DDBJ databases">
        <title>The draft genome of Grus japonensis, version 3.</title>
        <authorList>
            <person name="Nabeshima K."/>
            <person name="Suzuki S."/>
            <person name="Onuma M."/>
        </authorList>
    </citation>
    <scope>NUCLEOTIDE SEQUENCE [LARGE SCALE GENOMIC DNA]</scope>
    <source>
        <strain evidence="4 5">451A</strain>
    </source>
</reference>
<feature type="region of interest" description="Disordered" evidence="2">
    <location>
        <begin position="21"/>
        <end position="138"/>
    </location>
</feature>
<feature type="compositionally biased region" description="Pro residues" evidence="2">
    <location>
        <begin position="262"/>
        <end position="271"/>
    </location>
</feature>
<evidence type="ECO:0000256" key="2">
    <source>
        <dbReference type="SAM" id="MobiDB-lite"/>
    </source>
</evidence>
<evidence type="ECO:0000256" key="1">
    <source>
        <dbReference type="ARBA" id="ARBA00023054"/>
    </source>
</evidence>
<feature type="region of interest" description="Disordered" evidence="2">
    <location>
        <begin position="503"/>
        <end position="523"/>
    </location>
</feature>
<dbReference type="PANTHER" id="PTHR15545">
    <property type="entry name" value="PDZ DOMAIN CONTAINING RING FINGER PROTEIN 3, 4"/>
    <property type="match status" value="1"/>
</dbReference>
<dbReference type="CDD" id="cd06716">
    <property type="entry name" value="PDZ2-PDZRN4-like"/>
    <property type="match status" value="1"/>
</dbReference>
<feature type="region of interest" description="Disordered" evidence="2">
    <location>
        <begin position="232"/>
        <end position="305"/>
    </location>
</feature>
<feature type="compositionally biased region" description="Low complexity" evidence="2">
    <location>
        <begin position="60"/>
        <end position="72"/>
    </location>
</feature>
<feature type="compositionally biased region" description="Polar residues" evidence="2">
    <location>
        <begin position="388"/>
        <end position="399"/>
    </location>
</feature>
<dbReference type="PROSITE" id="PS50106">
    <property type="entry name" value="PDZ"/>
    <property type="match status" value="1"/>
</dbReference>
<dbReference type="AlphaFoldDB" id="A0ABC9XZ52"/>
<evidence type="ECO:0000313" key="4">
    <source>
        <dbReference type="EMBL" id="GAB0202290.1"/>
    </source>
</evidence>
<dbReference type="InterPro" id="IPR051971">
    <property type="entry name" value="E3_ubiquitin-PDZ_ligase"/>
</dbReference>
<protein>
    <submittedName>
        <fullName evidence="4">E3 ubiquitin-protein ligase PDZRN3</fullName>
    </submittedName>
</protein>
<feature type="compositionally biased region" description="Pro residues" evidence="2">
    <location>
        <begin position="73"/>
        <end position="86"/>
    </location>
</feature>
<sequence length="561" mass="61185">MGCNMCVVQKPEEQHRVMLQVSGKEGPRRGPGPEPCRGGPRGPKEPLVLQVLRRSPRGRPPAGGTPQLGAAAPPHPWGGPGPPPPAAGLVDSGTQTDISFESRLGPGRGAGSPGGAEPPPLPHDYFDPADLGEPERPEELEYEEVELYKASHRDKLGLTVCYRTDGEEDAGIYVGEVNPNSIAAKDGRIREGDRIVQINGVEVQDREEAVAFLTREQQTNISLLLARPESQRWKDSDREDFLDDFGSDEDGELRQRGAWTPPGQPPSPATPCPRGAEPDSGVGRTDESTRNEESSEHDLLGEEGAGLSQAELRRYRQLRGRLGGSAAGRAELALLEEELRHLEFKCRHLLRAQKMERLRERCLRAWLEAAGAEPPLADISEAPERDSTSAYNTGESCRSSPLLRGLPAGGGKGPRAKRPGRDRLLKARAIKILEERGGSTTDDDARSELKTGRYWSREQRKQHLARSREQRRRRELLLQSRMEAAGGGPEPLPVPAVVPVPPPPPPPPAQAAAAAGTRRGLRKRSRRILDNWVTIQEMLARGTRAADGGRVYNPLLSVTTV</sequence>
<feature type="compositionally biased region" description="Basic and acidic residues" evidence="2">
    <location>
        <begin position="284"/>
        <end position="300"/>
    </location>
</feature>
<evidence type="ECO:0000259" key="3">
    <source>
        <dbReference type="PROSITE" id="PS50106"/>
    </source>
</evidence>
<dbReference type="Pfam" id="PF00595">
    <property type="entry name" value="PDZ"/>
    <property type="match status" value="1"/>
</dbReference>
<dbReference type="PANTHER" id="PTHR15545:SF4">
    <property type="entry name" value="PDZ DOMAIN-CONTAINING PROTEIN 4"/>
    <property type="match status" value="1"/>
</dbReference>
<dbReference type="SUPFAM" id="SSF50156">
    <property type="entry name" value="PDZ domain-like"/>
    <property type="match status" value="1"/>
</dbReference>
<feature type="domain" description="PDZ" evidence="3">
    <location>
        <begin position="144"/>
        <end position="229"/>
    </location>
</feature>